<dbReference type="GO" id="GO:0043023">
    <property type="term" value="F:ribosomal large subunit binding"/>
    <property type="evidence" value="ECO:0007669"/>
    <property type="project" value="TreeGrafter"/>
</dbReference>
<comment type="subunit">
    <text evidence="2">Interacts with ribosomal protein uL14 (rplN).</text>
</comment>
<dbReference type="PANTHER" id="PTHR21043:SF0">
    <property type="entry name" value="MITOCHONDRIAL ASSEMBLY OF RIBOSOMAL LARGE SUBUNIT PROTEIN 1"/>
    <property type="match status" value="1"/>
</dbReference>
<dbReference type="SUPFAM" id="SSF81301">
    <property type="entry name" value="Nucleotidyltransferase"/>
    <property type="match status" value="1"/>
</dbReference>
<keyword evidence="2" id="KW-0678">Repressor</keyword>
<dbReference type="InterPro" id="IPR043519">
    <property type="entry name" value="NT_sf"/>
</dbReference>
<keyword evidence="2" id="KW-0963">Cytoplasm</keyword>
<dbReference type="Gene3D" id="3.30.460.10">
    <property type="entry name" value="Beta Polymerase, domain 2"/>
    <property type="match status" value="1"/>
</dbReference>
<evidence type="ECO:0000256" key="1">
    <source>
        <dbReference type="ARBA" id="ARBA00010574"/>
    </source>
</evidence>
<evidence type="ECO:0000256" key="2">
    <source>
        <dbReference type="HAMAP-Rule" id="MF_01477"/>
    </source>
</evidence>
<sequence>MVKTKEALDLVGRIKDLLWEKKAEGVVALDLRKVSESLDYFVLATATSAPHLQALERHLEEKLKEEGLRPRPAEGQSARWVVLDYGEVVVHLMTREARDYYDLEGFWADAERV</sequence>
<dbReference type="PANTHER" id="PTHR21043">
    <property type="entry name" value="IOJAP SUPERFAMILY ORTHOLOG"/>
    <property type="match status" value="1"/>
</dbReference>
<dbReference type="GO" id="GO:0042256">
    <property type="term" value="P:cytosolic ribosome assembly"/>
    <property type="evidence" value="ECO:0007669"/>
    <property type="project" value="UniProtKB-UniRule"/>
</dbReference>
<keyword evidence="2" id="KW-0810">Translation regulation</keyword>
<dbReference type="EMBL" id="LHCI01000106">
    <property type="protein sequence ID" value="KOX89691.1"/>
    <property type="molecule type" value="Genomic_DNA"/>
</dbReference>
<evidence type="ECO:0000313" key="3">
    <source>
        <dbReference type="EMBL" id="KOX89691.1"/>
    </source>
</evidence>
<dbReference type="PATRIC" id="fig|271.14.peg.945"/>
<dbReference type="GO" id="GO:0005737">
    <property type="term" value="C:cytoplasm"/>
    <property type="evidence" value="ECO:0007669"/>
    <property type="project" value="UniProtKB-SubCell"/>
</dbReference>
<dbReference type="Proteomes" id="UP000037685">
    <property type="component" value="Unassembled WGS sequence"/>
</dbReference>
<comment type="similarity">
    <text evidence="1 2">Belongs to the Iojap/RsfS family.</text>
</comment>
<comment type="caution">
    <text evidence="3">The sequence shown here is derived from an EMBL/GenBank/DDBJ whole genome shotgun (WGS) entry which is preliminary data.</text>
</comment>
<accession>A0A0M9AFI9</accession>
<evidence type="ECO:0000313" key="4">
    <source>
        <dbReference type="Proteomes" id="UP000037685"/>
    </source>
</evidence>
<dbReference type="HAMAP" id="MF_01477">
    <property type="entry name" value="Iojap_RsfS"/>
    <property type="match status" value="1"/>
</dbReference>
<protein>
    <recommendedName>
        <fullName evidence="2">Ribosomal silencing factor RsfS</fullName>
    </recommendedName>
</protein>
<dbReference type="InterPro" id="IPR004394">
    <property type="entry name" value="Iojap/RsfS/C7orf30"/>
</dbReference>
<reference evidence="4" key="1">
    <citation type="submission" date="2015-07" db="EMBL/GenBank/DDBJ databases">
        <authorList>
            <person name="Zylicz-Stachula A."/>
            <person name="Jezewska-Frackowiak J."/>
            <person name="Czajkowska E."/>
            <person name="Skowron P.M."/>
        </authorList>
    </citation>
    <scope>NUCLEOTIDE SEQUENCE [LARGE SCALE GENOMIC DNA]</scope>
    <source>
        <strain evidence="4">ATCC 25104 / DSM 625 / JCM 10724 / NBRC 103206 / NCIMB 11243 / YT-1</strain>
    </source>
</reference>
<organism evidence="3 4">
    <name type="scientific">Thermus aquaticus</name>
    <dbReference type="NCBI Taxonomy" id="271"/>
    <lineage>
        <taxon>Bacteria</taxon>
        <taxon>Thermotogati</taxon>
        <taxon>Deinococcota</taxon>
        <taxon>Deinococci</taxon>
        <taxon>Thermales</taxon>
        <taxon>Thermaceae</taxon>
        <taxon>Thermus</taxon>
    </lineage>
</organism>
<gene>
    <name evidence="2 3" type="primary">rsfS</name>
    <name evidence="3" type="ORF">BVI061214_00870</name>
</gene>
<comment type="subcellular location">
    <subcellularLocation>
        <location evidence="2">Cytoplasm</location>
    </subcellularLocation>
</comment>
<name>A0A0M9AFI9_THEAQ</name>
<proteinExistence type="inferred from homology"/>
<dbReference type="GO" id="GO:0090071">
    <property type="term" value="P:negative regulation of ribosome biogenesis"/>
    <property type="evidence" value="ECO:0007669"/>
    <property type="project" value="UniProtKB-UniRule"/>
</dbReference>
<dbReference type="NCBIfam" id="TIGR00090">
    <property type="entry name" value="rsfS_iojap_ybeB"/>
    <property type="match status" value="1"/>
</dbReference>
<comment type="function">
    <text evidence="2">Functions as a ribosomal silencing factor. Interacts with ribosomal protein uL14 (rplN), blocking formation of intersubunit bridge B8. Prevents association of the 30S and 50S ribosomal subunits and the formation of functional ribosomes, thus repressing translation.</text>
</comment>
<dbReference type="RefSeq" id="WP_003043429.1">
    <property type="nucleotide sequence ID" value="NZ_LHCI01000106.1"/>
</dbReference>
<dbReference type="AlphaFoldDB" id="A0A0M9AFI9"/>
<dbReference type="GO" id="GO:0017148">
    <property type="term" value="P:negative regulation of translation"/>
    <property type="evidence" value="ECO:0007669"/>
    <property type="project" value="UniProtKB-UniRule"/>
</dbReference>
<dbReference type="Pfam" id="PF02410">
    <property type="entry name" value="RsfS"/>
    <property type="match status" value="1"/>
</dbReference>